<dbReference type="GO" id="GO:0008413">
    <property type="term" value="F:8-oxo-7,8-dihydroguanosine triphosphate pyrophosphatase activity"/>
    <property type="evidence" value="ECO:0007669"/>
    <property type="project" value="InterPro"/>
</dbReference>
<keyword evidence="22" id="KW-1185">Reference proteome</keyword>
<feature type="binding site" evidence="17">
    <location>
        <position position="27"/>
    </location>
    <ligand>
        <name>8-oxo-dGTP</name>
        <dbReference type="ChEBI" id="CHEBI:77896"/>
    </ligand>
</feature>
<accession>A0A545TDH8</accession>
<evidence type="ECO:0000256" key="14">
    <source>
        <dbReference type="ARBA" id="ARBA00041592"/>
    </source>
</evidence>
<dbReference type="NCBIfam" id="TIGR00586">
    <property type="entry name" value="mutt"/>
    <property type="match status" value="1"/>
</dbReference>
<feature type="binding site" evidence="18">
    <location>
        <position position="56"/>
    </location>
    <ligand>
        <name>Mg(2+)</name>
        <dbReference type="ChEBI" id="CHEBI:18420"/>
    </ligand>
</feature>
<dbReference type="RefSeq" id="WP_142941881.1">
    <property type="nucleotide sequence ID" value="NZ_VIKR01000002.1"/>
</dbReference>
<evidence type="ECO:0000256" key="18">
    <source>
        <dbReference type="PIRSR" id="PIRSR603561-2"/>
    </source>
</evidence>
<comment type="catalytic activity">
    <reaction evidence="10">
        <text>8-oxo-dGTP + H2O = 8-oxo-dGMP + diphosphate + H(+)</text>
        <dbReference type="Rhea" id="RHEA:31575"/>
        <dbReference type="ChEBI" id="CHEBI:15377"/>
        <dbReference type="ChEBI" id="CHEBI:15378"/>
        <dbReference type="ChEBI" id="CHEBI:33019"/>
        <dbReference type="ChEBI" id="CHEBI:63224"/>
        <dbReference type="ChEBI" id="CHEBI:77896"/>
        <dbReference type="EC" id="3.6.1.55"/>
    </reaction>
</comment>
<evidence type="ECO:0000256" key="9">
    <source>
        <dbReference type="ARBA" id="ARBA00023204"/>
    </source>
</evidence>
<dbReference type="GO" id="GO:0044716">
    <property type="term" value="F:8-oxo-GDP phosphatase activity"/>
    <property type="evidence" value="ECO:0007669"/>
    <property type="project" value="TreeGrafter"/>
</dbReference>
<dbReference type="GO" id="GO:0044715">
    <property type="term" value="F:8-oxo-dGDP phosphatase activity"/>
    <property type="evidence" value="ECO:0007669"/>
    <property type="project" value="TreeGrafter"/>
</dbReference>
<dbReference type="InterPro" id="IPR015797">
    <property type="entry name" value="NUDIX_hydrolase-like_dom_sf"/>
</dbReference>
<dbReference type="InterPro" id="IPR000086">
    <property type="entry name" value="NUDIX_hydrolase_dom"/>
</dbReference>
<keyword evidence="8 18" id="KW-0460">Magnesium</keyword>
<dbReference type="PRINTS" id="PR00502">
    <property type="entry name" value="NUDIXFAMILY"/>
</dbReference>
<keyword evidence="7 19" id="KW-0378">Hydrolase</keyword>
<dbReference type="Pfam" id="PF00293">
    <property type="entry name" value="NUDIX"/>
    <property type="match status" value="1"/>
</dbReference>
<reference evidence="21 22" key="1">
    <citation type="submission" date="2019-06" db="EMBL/GenBank/DDBJ databases">
        <title>Draft genome of Aliikangiella marina GYP-15.</title>
        <authorList>
            <person name="Wang G."/>
        </authorList>
    </citation>
    <scope>NUCLEOTIDE SEQUENCE [LARGE SCALE GENOMIC DNA]</scope>
    <source>
        <strain evidence="21 22">GYP-15</strain>
    </source>
</reference>
<evidence type="ECO:0000256" key="3">
    <source>
        <dbReference type="ARBA" id="ARBA00022457"/>
    </source>
</evidence>
<evidence type="ECO:0000256" key="12">
    <source>
        <dbReference type="ARBA" id="ARBA00038905"/>
    </source>
</evidence>
<evidence type="ECO:0000313" key="21">
    <source>
        <dbReference type="EMBL" id="TQV75265.1"/>
    </source>
</evidence>
<evidence type="ECO:0000256" key="10">
    <source>
        <dbReference type="ARBA" id="ARBA00035861"/>
    </source>
</evidence>
<feature type="domain" description="Nudix hydrolase" evidence="20">
    <location>
        <begin position="1"/>
        <end position="127"/>
    </location>
</feature>
<evidence type="ECO:0000256" key="11">
    <source>
        <dbReference type="ARBA" id="ARBA00036904"/>
    </source>
</evidence>
<evidence type="ECO:0000256" key="6">
    <source>
        <dbReference type="ARBA" id="ARBA00022763"/>
    </source>
</evidence>
<feature type="binding site" evidence="17">
    <location>
        <position position="118"/>
    </location>
    <ligand>
        <name>8-oxo-dGTP</name>
        <dbReference type="ChEBI" id="CHEBI:77896"/>
    </ligand>
</feature>
<evidence type="ECO:0000256" key="1">
    <source>
        <dbReference type="ARBA" id="ARBA00001946"/>
    </source>
</evidence>
<dbReference type="GO" id="GO:0006281">
    <property type="term" value="P:DNA repair"/>
    <property type="evidence" value="ECO:0007669"/>
    <property type="project" value="UniProtKB-KW"/>
</dbReference>
<keyword evidence="3" id="KW-0515">Mutator protein</keyword>
<evidence type="ECO:0000313" key="22">
    <source>
        <dbReference type="Proteomes" id="UP000317839"/>
    </source>
</evidence>
<evidence type="ECO:0000256" key="4">
    <source>
        <dbReference type="ARBA" id="ARBA00022705"/>
    </source>
</evidence>
<dbReference type="InterPro" id="IPR003561">
    <property type="entry name" value="Mutator_MutT"/>
</dbReference>
<dbReference type="FunFam" id="3.90.79.10:FF:000014">
    <property type="entry name" value="8-oxo-dGTP diphosphatase MutT"/>
    <property type="match status" value="1"/>
</dbReference>
<evidence type="ECO:0000256" key="15">
    <source>
        <dbReference type="ARBA" id="ARBA00041979"/>
    </source>
</evidence>
<dbReference type="PROSITE" id="PS00893">
    <property type="entry name" value="NUDIX_BOX"/>
    <property type="match status" value="1"/>
</dbReference>
<keyword evidence="9" id="KW-0234">DNA repair</keyword>
<evidence type="ECO:0000256" key="5">
    <source>
        <dbReference type="ARBA" id="ARBA00022723"/>
    </source>
</evidence>
<organism evidence="21 22">
    <name type="scientific">Aliikangiella marina</name>
    <dbReference type="NCBI Taxonomy" id="1712262"/>
    <lineage>
        <taxon>Bacteria</taxon>
        <taxon>Pseudomonadati</taxon>
        <taxon>Pseudomonadota</taxon>
        <taxon>Gammaproteobacteria</taxon>
        <taxon>Oceanospirillales</taxon>
        <taxon>Pleioneaceae</taxon>
        <taxon>Aliikangiella</taxon>
    </lineage>
</organism>
<comment type="similarity">
    <text evidence="2 19">Belongs to the Nudix hydrolase family.</text>
</comment>
<keyword evidence="4" id="KW-0235">DNA replication</keyword>
<dbReference type="InterPro" id="IPR020084">
    <property type="entry name" value="NUDIX_hydrolase_CS"/>
</dbReference>
<proteinExistence type="inferred from homology"/>
<dbReference type="InterPro" id="IPR047127">
    <property type="entry name" value="MutT-like"/>
</dbReference>
<feature type="binding site" evidence="18">
    <location>
        <position position="36"/>
    </location>
    <ligand>
        <name>Mg(2+)</name>
        <dbReference type="ChEBI" id="CHEBI:18420"/>
    </ligand>
</feature>
<comment type="catalytic activity">
    <reaction evidence="11">
        <text>8-oxo-GTP + H2O = 8-oxo-GMP + diphosphate + H(+)</text>
        <dbReference type="Rhea" id="RHEA:67616"/>
        <dbReference type="ChEBI" id="CHEBI:15377"/>
        <dbReference type="ChEBI" id="CHEBI:15378"/>
        <dbReference type="ChEBI" id="CHEBI:33019"/>
        <dbReference type="ChEBI" id="CHEBI:143553"/>
        <dbReference type="ChEBI" id="CHEBI:145694"/>
    </reaction>
</comment>
<dbReference type="PANTHER" id="PTHR47707:SF1">
    <property type="entry name" value="NUDIX HYDROLASE FAMILY PROTEIN"/>
    <property type="match status" value="1"/>
</dbReference>
<evidence type="ECO:0000256" key="7">
    <source>
        <dbReference type="ARBA" id="ARBA00022801"/>
    </source>
</evidence>
<dbReference type="Proteomes" id="UP000317839">
    <property type="component" value="Unassembled WGS sequence"/>
</dbReference>
<comment type="cofactor">
    <cofactor evidence="1 18">
        <name>Mg(2+)</name>
        <dbReference type="ChEBI" id="CHEBI:18420"/>
    </cofactor>
</comment>
<feature type="binding site" evidence="17">
    <location>
        <begin position="33"/>
        <end position="36"/>
    </location>
    <ligand>
        <name>8-oxo-dGTP</name>
        <dbReference type="ChEBI" id="CHEBI:77896"/>
    </ligand>
</feature>
<keyword evidence="6" id="KW-0227">DNA damage</keyword>
<dbReference type="SUPFAM" id="SSF55811">
    <property type="entry name" value="Nudix"/>
    <property type="match status" value="1"/>
</dbReference>
<comment type="caution">
    <text evidence="21">The sequence shown here is derived from an EMBL/GenBank/DDBJ whole genome shotgun (WGS) entry which is preliminary data.</text>
</comment>
<evidence type="ECO:0000256" key="13">
    <source>
        <dbReference type="ARBA" id="ARBA00040794"/>
    </source>
</evidence>
<dbReference type="PANTHER" id="PTHR47707">
    <property type="entry name" value="8-OXO-DGTP DIPHOSPHATASE"/>
    <property type="match status" value="1"/>
</dbReference>
<evidence type="ECO:0000256" key="2">
    <source>
        <dbReference type="ARBA" id="ARBA00005582"/>
    </source>
</evidence>
<keyword evidence="5 18" id="KW-0479">Metal-binding</keyword>
<dbReference type="EC" id="3.6.1.55" evidence="12"/>
<dbReference type="GO" id="GO:0046872">
    <property type="term" value="F:metal ion binding"/>
    <property type="evidence" value="ECO:0007669"/>
    <property type="project" value="UniProtKB-KW"/>
</dbReference>
<dbReference type="CDD" id="cd03425">
    <property type="entry name" value="NUDIX_MutT_NudA_like"/>
    <property type="match status" value="1"/>
</dbReference>
<dbReference type="InterPro" id="IPR020476">
    <property type="entry name" value="Nudix_hydrolase"/>
</dbReference>
<dbReference type="Gene3D" id="3.90.79.10">
    <property type="entry name" value="Nucleoside Triphosphate Pyrophosphohydrolase"/>
    <property type="match status" value="1"/>
</dbReference>
<protein>
    <recommendedName>
        <fullName evidence="13">8-oxo-dGTP diphosphatase</fullName>
        <ecNumber evidence="12">3.6.1.55</ecNumber>
    </recommendedName>
    <alternativeName>
        <fullName evidence="16">7,8-dihydro-8-oxoguanine-triphosphatase</fullName>
    </alternativeName>
    <alternativeName>
        <fullName evidence="15">Mutator protein MutT</fullName>
    </alternativeName>
    <alternativeName>
        <fullName evidence="14">dGTP pyrophosphohydrolase</fullName>
    </alternativeName>
</protein>
<dbReference type="GO" id="GO:0006260">
    <property type="term" value="P:DNA replication"/>
    <property type="evidence" value="ECO:0007669"/>
    <property type="project" value="UniProtKB-KW"/>
</dbReference>
<sequence>MKHIQVVAAVIVKNDHVLIARRPLDKHKGGYWEFPGGKIETGESHEEALVREIAEEINIRIEAPQLFERIDFDYPEKSVSLNFFLTEAFSGEPEGLEGQAIKWVAWPELANYQFPEANQPVVKKLQNWFSEKS</sequence>
<dbReference type="GO" id="GO:0035539">
    <property type="term" value="F:8-oxo-7,8-dihydrodeoxyguanosine triphosphate pyrophosphatase activity"/>
    <property type="evidence" value="ECO:0007669"/>
    <property type="project" value="UniProtKB-EC"/>
</dbReference>
<evidence type="ECO:0000256" key="19">
    <source>
        <dbReference type="RuleBase" id="RU003476"/>
    </source>
</evidence>
<dbReference type="PROSITE" id="PS51462">
    <property type="entry name" value="NUDIX"/>
    <property type="match status" value="1"/>
</dbReference>
<gene>
    <name evidence="21" type="primary">mutT</name>
    <name evidence="21" type="ORF">FLL45_10035</name>
</gene>
<dbReference type="OrthoDB" id="9810648at2"/>
<evidence type="ECO:0000256" key="17">
    <source>
        <dbReference type="PIRSR" id="PIRSR603561-1"/>
    </source>
</evidence>
<name>A0A545TDH8_9GAMM</name>
<evidence type="ECO:0000259" key="20">
    <source>
        <dbReference type="PROSITE" id="PS51462"/>
    </source>
</evidence>
<dbReference type="EMBL" id="VIKR01000002">
    <property type="protein sequence ID" value="TQV75265.1"/>
    <property type="molecule type" value="Genomic_DNA"/>
</dbReference>
<dbReference type="AlphaFoldDB" id="A0A545TDH8"/>
<evidence type="ECO:0000256" key="8">
    <source>
        <dbReference type="ARBA" id="ARBA00022842"/>
    </source>
</evidence>
<evidence type="ECO:0000256" key="16">
    <source>
        <dbReference type="ARBA" id="ARBA00042798"/>
    </source>
</evidence>
<feature type="binding site" evidence="17">
    <location>
        <position position="22"/>
    </location>
    <ligand>
        <name>8-oxo-dGTP</name>
        <dbReference type="ChEBI" id="CHEBI:77896"/>
    </ligand>
</feature>